<reference evidence="1" key="1">
    <citation type="submission" date="2020-03" db="EMBL/GenBank/DDBJ databases">
        <title>Castanea mollissima Vanexum genome sequencing.</title>
        <authorList>
            <person name="Staton M."/>
        </authorList>
    </citation>
    <scope>NUCLEOTIDE SEQUENCE</scope>
    <source>
        <tissue evidence="1">Leaf</tissue>
    </source>
</reference>
<dbReference type="AlphaFoldDB" id="A0A8J4VZ13"/>
<comment type="caution">
    <text evidence="1">The sequence shown here is derived from an EMBL/GenBank/DDBJ whole genome shotgun (WGS) entry which is preliminary data.</text>
</comment>
<organism evidence="1 2">
    <name type="scientific">Castanea mollissima</name>
    <name type="common">Chinese chestnut</name>
    <dbReference type="NCBI Taxonomy" id="60419"/>
    <lineage>
        <taxon>Eukaryota</taxon>
        <taxon>Viridiplantae</taxon>
        <taxon>Streptophyta</taxon>
        <taxon>Embryophyta</taxon>
        <taxon>Tracheophyta</taxon>
        <taxon>Spermatophyta</taxon>
        <taxon>Magnoliopsida</taxon>
        <taxon>eudicotyledons</taxon>
        <taxon>Gunneridae</taxon>
        <taxon>Pentapetalae</taxon>
        <taxon>rosids</taxon>
        <taxon>fabids</taxon>
        <taxon>Fagales</taxon>
        <taxon>Fagaceae</taxon>
        <taxon>Castanea</taxon>
    </lineage>
</organism>
<keyword evidence="2" id="KW-1185">Reference proteome</keyword>
<protein>
    <submittedName>
        <fullName evidence="1">Uncharacterized protein</fullName>
    </submittedName>
</protein>
<dbReference type="EMBL" id="JRKL02000979">
    <property type="protein sequence ID" value="KAF3966884.1"/>
    <property type="molecule type" value="Genomic_DNA"/>
</dbReference>
<name>A0A8J4VZ13_9ROSI</name>
<evidence type="ECO:0000313" key="2">
    <source>
        <dbReference type="Proteomes" id="UP000737018"/>
    </source>
</evidence>
<dbReference type="Proteomes" id="UP000737018">
    <property type="component" value="Unassembled WGS sequence"/>
</dbReference>
<sequence length="87" mass="9110">MWGANSTAHRLDEKGCSNEGSNAVTLVADSGGFLTFPVDAGGFYTFELVEVFVAVSKPSSCGSFLLGVAAMPEPSPASIFCKQLILY</sequence>
<gene>
    <name evidence="1" type="ORF">CMV_009051</name>
</gene>
<evidence type="ECO:0000313" key="1">
    <source>
        <dbReference type="EMBL" id="KAF3966884.1"/>
    </source>
</evidence>
<accession>A0A8J4VZ13</accession>
<proteinExistence type="predicted"/>